<keyword evidence="1" id="KW-1133">Transmembrane helix</keyword>
<sequence length="134" mass="15272">MITTLQTADGSRRQSVFITDYNNRSDVCVDQKGDRKYCDNHICTPLCDHHSNCQPKCYHFIPLRADKYYLGEDGVPHRRSPSILSRVKEFSGLIFIVIVITIIAALMTTQKTEKDLSMESNYTLTNYTNSSTSI</sequence>
<evidence type="ECO:0000313" key="2">
    <source>
        <dbReference type="EMBL" id="CAD5113634.1"/>
    </source>
</evidence>
<keyword evidence="3" id="KW-1185">Reference proteome</keyword>
<protein>
    <submittedName>
        <fullName evidence="2">DgyrCDS2796</fullName>
    </submittedName>
</protein>
<dbReference type="Proteomes" id="UP000549394">
    <property type="component" value="Unassembled WGS sequence"/>
</dbReference>
<dbReference type="AlphaFoldDB" id="A0A7I8VBC1"/>
<comment type="caution">
    <text evidence="2">The sequence shown here is derived from an EMBL/GenBank/DDBJ whole genome shotgun (WGS) entry which is preliminary data.</text>
</comment>
<keyword evidence="1" id="KW-0472">Membrane</keyword>
<name>A0A7I8VBC1_9ANNE</name>
<proteinExistence type="predicted"/>
<accession>A0A7I8VBC1</accession>
<evidence type="ECO:0000256" key="1">
    <source>
        <dbReference type="SAM" id="Phobius"/>
    </source>
</evidence>
<gene>
    <name evidence="2" type="ORF">DGYR_LOCUS2591</name>
</gene>
<feature type="transmembrane region" description="Helical" evidence="1">
    <location>
        <begin position="90"/>
        <end position="108"/>
    </location>
</feature>
<organism evidence="2 3">
    <name type="scientific">Dimorphilus gyrociliatus</name>
    <dbReference type="NCBI Taxonomy" id="2664684"/>
    <lineage>
        <taxon>Eukaryota</taxon>
        <taxon>Metazoa</taxon>
        <taxon>Spiralia</taxon>
        <taxon>Lophotrochozoa</taxon>
        <taxon>Annelida</taxon>
        <taxon>Polychaeta</taxon>
        <taxon>Polychaeta incertae sedis</taxon>
        <taxon>Dinophilidae</taxon>
        <taxon>Dimorphilus</taxon>
    </lineage>
</organism>
<evidence type="ECO:0000313" key="3">
    <source>
        <dbReference type="Proteomes" id="UP000549394"/>
    </source>
</evidence>
<reference evidence="2 3" key="1">
    <citation type="submission" date="2020-08" db="EMBL/GenBank/DDBJ databases">
        <authorList>
            <person name="Hejnol A."/>
        </authorList>
    </citation>
    <scope>NUCLEOTIDE SEQUENCE [LARGE SCALE GENOMIC DNA]</scope>
</reference>
<dbReference type="EMBL" id="CAJFCJ010000004">
    <property type="protein sequence ID" value="CAD5113634.1"/>
    <property type="molecule type" value="Genomic_DNA"/>
</dbReference>
<keyword evidence="1" id="KW-0812">Transmembrane</keyword>